<dbReference type="PANTHER" id="PTHR35152:SF1">
    <property type="entry name" value="DOMAIN SIGNALLING PROTEIN, PUTATIVE (AFU_ORTHOLOGUE AFUA_5G11310)-RELATED"/>
    <property type="match status" value="1"/>
</dbReference>
<feature type="transmembrane region" description="Helical" evidence="1">
    <location>
        <begin position="235"/>
        <end position="256"/>
    </location>
</feature>
<evidence type="ECO:0000256" key="1">
    <source>
        <dbReference type="SAM" id="Phobius"/>
    </source>
</evidence>
<feature type="transmembrane region" description="Helical" evidence="1">
    <location>
        <begin position="162"/>
        <end position="183"/>
    </location>
</feature>
<feature type="transmembrane region" description="Helical" evidence="1">
    <location>
        <begin position="124"/>
        <end position="142"/>
    </location>
</feature>
<dbReference type="Proteomes" id="UP000800200">
    <property type="component" value="Unassembled WGS sequence"/>
</dbReference>
<reference evidence="3" key="1">
    <citation type="journal article" date="2020" name="Stud. Mycol.">
        <title>101 Dothideomycetes genomes: a test case for predicting lifestyles and emergence of pathogens.</title>
        <authorList>
            <person name="Haridas S."/>
            <person name="Albert R."/>
            <person name="Binder M."/>
            <person name="Bloem J."/>
            <person name="Labutti K."/>
            <person name="Salamov A."/>
            <person name="Andreopoulos B."/>
            <person name="Baker S."/>
            <person name="Barry K."/>
            <person name="Bills G."/>
            <person name="Bluhm B."/>
            <person name="Cannon C."/>
            <person name="Castanera R."/>
            <person name="Culley D."/>
            <person name="Daum C."/>
            <person name="Ezra D."/>
            <person name="Gonzalez J."/>
            <person name="Henrissat B."/>
            <person name="Kuo A."/>
            <person name="Liang C."/>
            <person name="Lipzen A."/>
            <person name="Lutzoni F."/>
            <person name="Magnuson J."/>
            <person name="Mondo S."/>
            <person name="Nolan M."/>
            <person name="Ohm R."/>
            <person name="Pangilinan J."/>
            <person name="Park H.-J."/>
            <person name="Ramirez L."/>
            <person name="Alfaro M."/>
            <person name="Sun H."/>
            <person name="Tritt A."/>
            <person name="Yoshinaga Y."/>
            <person name="Zwiers L.-H."/>
            <person name="Turgeon B."/>
            <person name="Goodwin S."/>
            <person name="Spatafora J."/>
            <person name="Crous P."/>
            <person name="Grigoriev I."/>
        </authorList>
    </citation>
    <scope>NUCLEOTIDE SEQUENCE</scope>
    <source>
        <strain evidence="3">CBS 207.26</strain>
    </source>
</reference>
<name>A0A6A6DU00_9PEZI</name>
<feature type="non-terminal residue" evidence="3">
    <location>
        <position position="529"/>
    </location>
</feature>
<keyword evidence="1" id="KW-0812">Transmembrane</keyword>
<evidence type="ECO:0000313" key="3">
    <source>
        <dbReference type="EMBL" id="KAF2183177.1"/>
    </source>
</evidence>
<evidence type="ECO:0000259" key="2">
    <source>
        <dbReference type="PROSITE" id="PS50924"/>
    </source>
</evidence>
<evidence type="ECO:0000313" key="4">
    <source>
        <dbReference type="Proteomes" id="UP000800200"/>
    </source>
</evidence>
<dbReference type="EMBL" id="ML994644">
    <property type="protein sequence ID" value="KAF2183177.1"/>
    <property type="molecule type" value="Genomic_DNA"/>
</dbReference>
<keyword evidence="1" id="KW-1133">Transmembrane helix</keyword>
<dbReference type="PROSITE" id="PS50924">
    <property type="entry name" value="MHYT"/>
    <property type="match status" value="1"/>
</dbReference>
<proteinExistence type="predicted"/>
<dbReference type="InterPro" id="IPR005330">
    <property type="entry name" value="MHYT_dom"/>
</dbReference>
<feature type="transmembrane region" description="Helical" evidence="1">
    <location>
        <begin position="93"/>
        <end position="112"/>
    </location>
</feature>
<dbReference type="Pfam" id="PF03707">
    <property type="entry name" value="MHYT"/>
    <property type="match status" value="1"/>
</dbReference>
<gene>
    <name evidence="3" type="ORF">K469DRAFT_584378</name>
</gene>
<feature type="transmembrane region" description="Helical" evidence="1">
    <location>
        <begin position="20"/>
        <end position="41"/>
    </location>
</feature>
<keyword evidence="4" id="KW-1185">Reference proteome</keyword>
<keyword evidence="1" id="KW-0472">Membrane</keyword>
<protein>
    <recommendedName>
        <fullName evidence="2">MHYT domain-containing protein</fullName>
    </recommendedName>
</protein>
<sequence length="529" mass="58935">MELRSQYHIGDLVPYHFTPWVITLSYVVSLIGAETTVELLHRRRPGRGLISQFHLGLCAISFGLVAIWCMHFVGNKAIVMGDGRTEIQLSYSAGYTGLSAVLPIIVLYLGFFVVDRHGKMQRSLYLSLIVTGLAAGLSITGMHYVGNLGTSNYTLENNYKNVIGAAAIAVFDCWFAFTIFFHQREHWINYWWRRFLCAALLAAAVSGMHWTATVGTSYRLRTLNGGSSQGQNVNVVLASVLCMIALLGSIALFYWTNIHRRRLAKRAHQVVLAALIRDEHGKILVTQEGLPPCQTITTEFYQHSFSDSLDTSHPVFHWMYRVSCNWGAIADLIPTMRNYLISAGLLGDDSISTAFVDRQSGSDGSKSGKDWSIFRAQFCVAAQELANDLDLRLQDLGVLHTEPMITGVDISNSYMRSITGSSKVNDVESSKPMQPLGKGQIIFVARNVDLREAENLVELGFRFATLANLPGKSTRVLDIMATKLQVRKFDLLSTVKNMRPFSSTTIPVELNPSLKPNSHYISLFTLRPR</sequence>
<dbReference type="PANTHER" id="PTHR35152">
    <property type="entry name" value="DOMAIN SIGNALLING PROTEIN, PUTATIVE (AFU_ORTHOLOGUE AFUA_5G11310)-RELATED"/>
    <property type="match status" value="1"/>
</dbReference>
<feature type="domain" description="MHYT" evidence="2">
    <location>
        <begin position="17"/>
        <end position="219"/>
    </location>
</feature>
<dbReference type="AlphaFoldDB" id="A0A6A6DU00"/>
<feature type="transmembrane region" description="Helical" evidence="1">
    <location>
        <begin position="53"/>
        <end position="73"/>
    </location>
</feature>
<dbReference type="OrthoDB" id="264015at2759"/>
<feature type="transmembrane region" description="Helical" evidence="1">
    <location>
        <begin position="195"/>
        <end position="215"/>
    </location>
</feature>
<organism evidence="3 4">
    <name type="scientific">Zopfia rhizophila CBS 207.26</name>
    <dbReference type="NCBI Taxonomy" id="1314779"/>
    <lineage>
        <taxon>Eukaryota</taxon>
        <taxon>Fungi</taxon>
        <taxon>Dikarya</taxon>
        <taxon>Ascomycota</taxon>
        <taxon>Pezizomycotina</taxon>
        <taxon>Dothideomycetes</taxon>
        <taxon>Dothideomycetes incertae sedis</taxon>
        <taxon>Zopfiaceae</taxon>
        <taxon>Zopfia</taxon>
    </lineage>
</organism>
<accession>A0A6A6DU00</accession>